<dbReference type="NCBIfam" id="TIGR02937">
    <property type="entry name" value="sigma70-ECF"/>
    <property type="match status" value="1"/>
</dbReference>
<dbReference type="EMBL" id="RAHJ01000021">
    <property type="protein sequence ID" value="RJX65973.1"/>
    <property type="molecule type" value="Genomic_DNA"/>
</dbReference>
<dbReference type="GO" id="GO:0006352">
    <property type="term" value="P:DNA-templated transcription initiation"/>
    <property type="evidence" value="ECO:0007669"/>
    <property type="project" value="InterPro"/>
</dbReference>
<dbReference type="NCBIfam" id="TIGR02999">
    <property type="entry name" value="Sig-70_X6"/>
    <property type="match status" value="1"/>
</dbReference>
<dbReference type="InterPro" id="IPR053812">
    <property type="entry name" value="HTH_Sigma70_ECF-like"/>
</dbReference>
<reference evidence="5 6" key="1">
    <citation type="submission" date="2018-09" db="EMBL/GenBank/DDBJ databases">
        <title>Altererythrobacter sp.Ery1 and Ery12, the genome sequencing of novel strains in genus Alterythrobacter.</title>
        <authorList>
            <person name="Cheng H."/>
            <person name="Wu Y.-H."/>
            <person name="Fang C."/>
            <person name="Xu X.-W."/>
        </authorList>
    </citation>
    <scope>NUCLEOTIDE SEQUENCE [LARGE SCALE GENOMIC DNA]</scope>
    <source>
        <strain evidence="5 6">Ery12</strain>
    </source>
</reference>
<proteinExistence type="predicted"/>
<evidence type="ECO:0000256" key="1">
    <source>
        <dbReference type="ARBA" id="ARBA00023015"/>
    </source>
</evidence>
<dbReference type="InterPro" id="IPR039425">
    <property type="entry name" value="RNA_pol_sigma-70-like"/>
</dbReference>
<keyword evidence="3" id="KW-0804">Transcription</keyword>
<dbReference type="SUPFAM" id="SSF88659">
    <property type="entry name" value="Sigma3 and sigma4 domains of RNA polymerase sigma factors"/>
    <property type="match status" value="1"/>
</dbReference>
<keyword evidence="1" id="KW-0805">Transcription regulation</keyword>
<dbReference type="PANTHER" id="PTHR43133">
    <property type="entry name" value="RNA POLYMERASE ECF-TYPE SIGMA FACTO"/>
    <property type="match status" value="1"/>
</dbReference>
<evidence type="ECO:0000259" key="4">
    <source>
        <dbReference type="Pfam" id="PF07638"/>
    </source>
</evidence>
<dbReference type="InterPro" id="IPR014284">
    <property type="entry name" value="RNA_pol_sigma-70_dom"/>
</dbReference>
<sequence length="183" mass="20374">MTSRANPLPARDGQLSLSEELLAETYDALRRIASRQLSRQSGTPSLNTTLIVHEAWLKLAGDEQRRFNDRNHYLATAARAMRQILVDHARRKATDKRGAGAVHLDIDDCFVADATPMNAVLTVDEALEALSAHAPELESVVECRFFGGLTTQETADALGRSVRTVERQWARARAYLSEEFQPE</sequence>
<organism evidence="5 6">
    <name type="scientific">Tsuneonella suprasediminis</name>
    <dbReference type="NCBI Taxonomy" id="2306996"/>
    <lineage>
        <taxon>Bacteria</taxon>
        <taxon>Pseudomonadati</taxon>
        <taxon>Pseudomonadota</taxon>
        <taxon>Alphaproteobacteria</taxon>
        <taxon>Sphingomonadales</taxon>
        <taxon>Erythrobacteraceae</taxon>
        <taxon>Tsuneonella</taxon>
    </lineage>
</organism>
<evidence type="ECO:0000256" key="3">
    <source>
        <dbReference type="ARBA" id="ARBA00023163"/>
    </source>
</evidence>
<protein>
    <submittedName>
        <fullName evidence="5">Sigma-70 family RNA polymerase sigma factor</fullName>
    </submittedName>
</protein>
<dbReference type="InterPro" id="IPR013324">
    <property type="entry name" value="RNA_pol_sigma_r3/r4-like"/>
</dbReference>
<dbReference type="Proteomes" id="UP000284322">
    <property type="component" value="Unassembled WGS sequence"/>
</dbReference>
<dbReference type="Gene3D" id="1.10.10.10">
    <property type="entry name" value="Winged helix-like DNA-binding domain superfamily/Winged helix DNA-binding domain"/>
    <property type="match status" value="1"/>
</dbReference>
<comment type="caution">
    <text evidence="5">The sequence shown here is derived from an EMBL/GenBank/DDBJ whole genome shotgun (WGS) entry which is preliminary data.</text>
</comment>
<dbReference type="RefSeq" id="WP_120111548.1">
    <property type="nucleotide sequence ID" value="NZ_RAHJ01000021.1"/>
</dbReference>
<dbReference type="InterPro" id="IPR011517">
    <property type="entry name" value="RNA_pol_sigma70_ECF-like"/>
</dbReference>
<dbReference type="InterPro" id="IPR036388">
    <property type="entry name" value="WH-like_DNA-bd_sf"/>
</dbReference>
<dbReference type="OrthoDB" id="128473at2"/>
<evidence type="ECO:0000256" key="2">
    <source>
        <dbReference type="ARBA" id="ARBA00023082"/>
    </source>
</evidence>
<dbReference type="AlphaFoldDB" id="A0A419QYS7"/>
<dbReference type="PANTHER" id="PTHR43133:SF39">
    <property type="entry name" value="SIMILAR TO RNA POLYMERASE SIGMA-E FACTOR"/>
    <property type="match status" value="1"/>
</dbReference>
<keyword evidence="6" id="KW-1185">Reference proteome</keyword>
<dbReference type="GO" id="GO:0016987">
    <property type="term" value="F:sigma factor activity"/>
    <property type="evidence" value="ECO:0007669"/>
    <property type="project" value="UniProtKB-KW"/>
</dbReference>
<dbReference type="Pfam" id="PF07638">
    <property type="entry name" value="Sigma70_ECF"/>
    <property type="match status" value="1"/>
</dbReference>
<evidence type="ECO:0000313" key="6">
    <source>
        <dbReference type="Proteomes" id="UP000284322"/>
    </source>
</evidence>
<accession>A0A419QYS7</accession>
<keyword evidence="2" id="KW-0731">Sigma factor</keyword>
<evidence type="ECO:0000313" key="5">
    <source>
        <dbReference type="EMBL" id="RJX65973.1"/>
    </source>
</evidence>
<name>A0A419QYS7_9SPHN</name>
<feature type="domain" description="RNA polymerase sigma-70 ECF-like HTH" evidence="4">
    <location>
        <begin position="11"/>
        <end position="180"/>
    </location>
</feature>
<gene>
    <name evidence="5" type="ORF">D6858_13445</name>
</gene>